<comment type="subcellular location">
    <subcellularLocation>
        <location evidence="1">Membrane</location>
        <topology evidence="1">Multi-pass membrane protein</topology>
    </subcellularLocation>
</comment>
<comment type="caution">
    <text evidence="9">The sequence shown here is derived from an EMBL/GenBank/DDBJ whole genome shotgun (WGS) entry which is preliminary data.</text>
</comment>
<dbReference type="GO" id="GO:0042626">
    <property type="term" value="F:ATPase-coupled transmembrane transporter activity"/>
    <property type="evidence" value="ECO:0007669"/>
    <property type="project" value="TreeGrafter"/>
</dbReference>
<evidence type="ECO:0000256" key="5">
    <source>
        <dbReference type="ARBA" id="ARBA00022840"/>
    </source>
</evidence>
<keyword evidence="6 8" id="KW-1133">Transmembrane helix</keyword>
<keyword evidence="4" id="KW-0547">Nucleotide-binding</keyword>
<keyword evidence="10" id="KW-1185">Reference proteome</keyword>
<dbReference type="PANTHER" id="PTHR24223:SF456">
    <property type="entry name" value="MULTIDRUG RESISTANCE-ASSOCIATED PROTEIN LETHAL(2)03659"/>
    <property type="match status" value="1"/>
</dbReference>
<dbReference type="EMBL" id="JADGJH010005548">
    <property type="protein sequence ID" value="KAJ3080180.1"/>
    <property type="molecule type" value="Genomic_DNA"/>
</dbReference>
<protein>
    <recommendedName>
        <fullName evidence="11">ABC transmembrane type-1 domain-containing protein</fullName>
    </recommendedName>
</protein>
<sequence length="199" mass="22902">MTNVPIPEYNSSLISRWTYSWLNPLLRVGKSHPLRQDDLWTLDNRFTAEELSSDLREAWLTERIRPNGEKSLPETRLLRAIFDAFGKEYIFSAIYMFIRQTLQIASSVILLYLIQWIQTGSENRAYGLWYGYVLGISLFASQLGATLSFNKHLELTMKMGFRLRTSLISAIYNKAFVISNEARAEFTVGKIINLTATGF</sequence>
<keyword evidence="7 8" id="KW-0472">Membrane</keyword>
<feature type="transmembrane region" description="Helical" evidence="8">
    <location>
        <begin position="97"/>
        <end position="117"/>
    </location>
</feature>
<name>A0AAD5X9X3_9FUNG</name>
<accession>A0AAD5X9X3</accession>
<evidence type="ECO:0000256" key="4">
    <source>
        <dbReference type="ARBA" id="ARBA00022741"/>
    </source>
</evidence>
<dbReference type="AlphaFoldDB" id="A0AAD5X9X3"/>
<dbReference type="Proteomes" id="UP001211907">
    <property type="component" value="Unassembled WGS sequence"/>
</dbReference>
<evidence type="ECO:0000313" key="10">
    <source>
        <dbReference type="Proteomes" id="UP001211907"/>
    </source>
</evidence>
<comment type="similarity">
    <text evidence="2">Belongs to the ABC transporter superfamily. ABCC family. Conjugate transporter (TC 3.A.1.208) subfamily.</text>
</comment>
<keyword evidence="3 8" id="KW-0812">Transmembrane</keyword>
<proteinExistence type="inferred from homology"/>
<reference evidence="9" key="1">
    <citation type="submission" date="2020-05" db="EMBL/GenBank/DDBJ databases">
        <title>Phylogenomic resolution of chytrid fungi.</title>
        <authorList>
            <person name="Stajich J.E."/>
            <person name="Amses K."/>
            <person name="Simmons R."/>
            <person name="Seto K."/>
            <person name="Myers J."/>
            <person name="Bonds A."/>
            <person name="Quandt C.A."/>
            <person name="Barry K."/>
            <person name="Liu P."/>
            <person name="Grigoriev I."/>
            <person name="Longcore J.E."/>
            <person name="James T.Y."/>
        </authorList>
    </citation>
    <scope>NUCLEOTIDE SEQUENCE</scope>
    <source>
        <strain evidence="9">JEL0513</strain>
    </source>
</reference>
<gene>
    <name evidence="9" type="ORF">HK100_010208</name>
</gene>
<dbReference type="PANTHER" id="PTHR24223">
    <property type="entry name" value="ATP-BINDING CASSETTE SUB-FAMILY C"/>
    <property type="match status" value="1"/>
</dbReference>
<evidence type="ECO:0000256" key="3">
    <source>
        <dbReference type="ARBA" id="ARBA00022692"/>
    </source>
</evidence>
<dbReference type="Gene3D" id="1.20.1560.10">
    <property type="entry name" value="ABC transporter type 1, transmembrane domain"/>
    <property type="match status" value="1"/>
</dbReference>
<dbReference type="InterPro" id="IPR036640">
    <property type="entry name" value="ABC1_TM_sf"/>
</dbReference>
<evidence type="ECO:0000256" key="2">
    <source>
        <dbReference type="ARBA" id="ARBA00009726"/>
    </source>
</evidence>
<dbReference type="SUPFAM" id="SSF90123">
    <property type="entry name" value="ABC transporter transmembrane region"/>
    <property type="match status" value="1"/>
</dbReference>
<dbReference type="GO" id="GO:0005524">
    <property type="term" value="F:ATP binding"/>
    <property type="evidence" value="ECO:0007669"/>
    <property type="project" value="UniProtKB-KW"/>
</dbReference>
<evidence type="ECO:0000313" key="9">
    <source>
        <dbReference type="EMBL" id="KAJ3080180.1"/>
    </source>
</evidence>
<dbReference type="GO" id="GO:0016020">
    <property type="term" value="C:membrane"/>
    <property type="evidence" value="ECO:0007669"/>
    <property type="project" value="UniProtKB-SubCell"/>
</dbReference>
<organism evidence="9 10">
    <name type="scientific">Physocladia obscura</name>
    <dbReference type="NCBI Taxonomy" id="109957"/>
    <lineage>
        <taxon>Eukaryota</taxon>
        <taxon>Fungi</taxon>
        <taxon>Fungi incertae sedis</taxon>
        <taxon>Chytridiomycota</taxon>
        <taxon>Chytridiomycota incertae sedis</taxon>
        <taxon>Chytridiomycetes</taxon>
        <taxon>Chytridiales</taxon>
        <taxon>Chytriomycetaceae</taxon>
        <taxon>Physocladia</taxon>
    </lineage>
</organism>
<evidence type="ECO:0000256" key="8">
    <source>
        <dbReference type="SAM" id="Phobius"/>
    </source>
</evidence>
<evidence type="ECO:0008006" key="11">
    <source>
        <dbReference type="Google" id="ProtNLM"/>
    </source>
</evidence>
<evidence type="ECO:0000256" key="6">
    <source>
        <dbReference type="ARBA" id="ARBA00022989"/>
    </source>
</evidence>
<keyword evidence="5" id="KW-0067">ATP-binding</keyword>
<evidence type="ECO:0000256" key="7">
    <source>
        <dbReference type="ARBA" id="ARBA00023136"/>
    </source>
</evidence>
<evidence type="ECO:0000256" key="1">
    <source>
        <dbReference type="ARBA" id="ARBA00004141"/>
    </source>
</evidence>
<feature type="transmembrane region" description="Helical" evidence="8">
    <location>
        <begin position="129"/>
        <end position="149"/>
    </location>
</feature>
<dbReference type="InterPro" id="IPR050173">
    <property type="entry name" value="ABC_transporter_C-like"/>
</dbReference>